<keyword evidence="1" id="KW-1133">Transmembrane helix</keyword>
<proteinExistence type="predicted"/>
<comment type="caution">
    <text evidence="3">The sequence shown here is derived from an EMBL/GenBank/DDBJ whole genome shotgun (WGS) entry which is preliminary data.</text>
</comment>
<evidence type="ECO:0000313" key="3">
    <source>
        <dbReference type="EMBL" id="KAG0496066.1"/>
    </source>
</evidence>
<dbReference type="Gene3D" id="1.10.287.110">
    <property type="entry name" value="DnaJ domain"/>
    <property type="match status" value="1"/>
</dbReference>
<name>A0A835RWW7_VANPL</name>
<evidence type="ECO:0000256" key="1">
    <source>
        <dbReference type="SAM" id="Phobius"/>
    </source>
</evidence>
<feature type="transmembrane region" description="Helical" evidence="1">
    <location>
        <begin position="168"/>
        <end position="187"/>
    </location>
</feature>
<feature type="domain" description="J" evidence="2">
    <location>
        <begin position="2"/>
        <end position="69"/>
    </location>
</feature>
<dbReference type="GO" id="GO:0005783">
    <property type="term" value="C:endoplasmic reticulum"/>
    <property type="evidence" value="ECO:0007669"/>
    <property type="project" value="UniProtKB-ARBA"/>
</dbReference>
<dbReference type="PROSITE" id="PS50076">
    <property type="entry name" value="DNAJ_2"/>
    <property type="match status" value="1"/>
</dbReference>
<dbReference type="PRINTS" id="PR00625">
    <property type="entry name" value="JDOMAIN"/>
</dbReference>
<dbReference type="PANTHER" id="PTHR45286">
    <property type="entry name" value="CHAPERONE DNAJ-DOMAIN SUPERFAMILY PROTEIN"/>
    <property type="match status" value="1"/>
</dbReference>
<gene>
    <name evidence="3" type="ORF">HPP92_000757</name>
</gene>
<dbReference type="PANTHER" id="PTHR45286:SF1">
    <property type="entry name" value="CHAPERONE DNAJ-DOMAIN SUPERFAMILY PROTEIN"/>
    <property type="match status" value="1"/>
</dbReference>
<dbReference type="AlphaFoldDB" id="A0A835RWW7"/>
<keyword evidence="1" id="KW-0812">Transmembrane</keyword>
<dbReference type="Pfam" id="PF00226">
    <property type="entry name" value="DnaJ"/>
    <property type="match status" value="1"/>
</dbReference>
<dbReference type="OrthoDB" id="185373at2759"/>
<sequence length="200" mass="23181">MNAYEVLGVSKRSSFEEIKASFQKLAKETHPDVSTSPDEGAVYQRFLQILAAYEILSNSERRAHYDSHLLSQKMTLQKKSTHYSVMYPRGRAVALTKPKEVIQWLSWYKQLVNDIVTQKKVASGSGYFDKIEGELYSAISFAYYGPIVESLNLLPDCFKLRRGPHVKLLRFCIWFLGGIFLELFAQLKTFQSWWMFTQKD</sequence>
<dbReference type="CDD" id="cd06257">
    <property type="entry name" value="DnaJ"/>
    <property type="match status" value="1"/>
</dbReference>
<protein>
    <recommendedName>
        <fullName evidence="2">J domain-containing protein</fullName>
    </recommendedName>
</protein>
<keyword evidence="1" id="KW-0472">Membrane</keyword>
<organism evidence="3 4">
    <name type="scientific">Vanilla planifolia</name>
    <name type="common">Vanilla</name>
    <dbReference type="NCBI Taxonomy" id="51239"/>
    <lineage>
        <taxon>Eukaryota</taxon>
        <taxon>Viridiplantae</taxon>
        <taxon>Streptophyta</taxon>
        <taxon>Embryophyta</taxon>
        <taxon>Tracheophyta</taxon>
        <taxon>Spermatophyta</taxon>
        <taxon>Magnoliopsida</taxon>
        <taxon>Liliopsida</taxon>
        <taxon>Asparagales</taxon>
        <taxon>Orchidaceae</taxon>
        <taxon>Vanilloideae</taxon>
        <taxon>Vanilleae</taxon>
        <taxon>Vanilla</taxon>
    </lineage>
</organism>
<evidence type="ECO:0000259" key="2">
    <source>
        <dbReference type="PROSITE" id="PS50076"/>
    </source>
</evidence>
<dbReference type="SUPFAM" id="SSF46565">
    <property type="entry name" value="Chaperone J-domain"/>
    <property type="match status" value="1"/>
</dbReference>
<dbReference type="SMART" id="SM00271">
    <property type="entry name" value="DnaJ"/>
    <property type="match status" value="1"/>
</dbReference>
<dbReference type="Proteomes" id="UP000636800">
    <property type="component" value="Chromosome 1"/>
</dbReference>
<dbReference type="InterPro" id="IPR001623">
    <property type="entry name" value="DnaJ_domain"/>
</dbReference>
<keyword evidence="4" id="KW-1185">Reference proteome</keyword>
<reference evidence="3 4" key="1">
    <citation type="journal article" date="2020" name="Nat. Food">
        <title>A phased Vanilla planifolia genome enables genetic improvement of flavour and production.</title>
        <authorList>
            <person name="Hasing T."/>
            <person name="Tang H."/>
            <person name="Brym M."/>
            <person name="Khazi F."/>
            <person name="Huang T."/>
            <person name="Chambers A.H."/>
        </authorList>
    </citation>
    <scope>NUCLEOTIDE SEQUENCE [LARGE SCALE GENOMIC DNA]</scope>
    <source>
        <tissue evidence="3">Leaf</tissue>
    </source>
</reference>
<accession>A0A835RWW7</accession>
<dbReference type="EMBL" id="JADCNL010000001">
    <property type="protein sequence ID" value="KAG0496066.1"/>
    <property type="molecule type" value="Genomic_DNA"/>
</dbReference>
<evidence type="ECO:0000313" key="4">
    <source>
        <dbReference type="Proteomes" id="UP000636800"/>
    </source>
</evidence>
<dbReference type="InterPro" id="IPR036869">
    <property type="entry name" value="J_dom_sf"/>
</dbReference>